<evidence type="ECO:0000313" key="1">
    <source>
        <dbReference type="EMBL" id="CCH47209.1"/>
    </source>
</evidence>
<protein>
    <submittedName>
        <fullName evidence="1">Uncharacterized protein</fullName>
    </submittedName>
</protein>
<dbReference type="EMBL" id="HE804810">
    <property type="protein sequence ID" value="CCH47209.1"/>
    <property type="molecule type" value="Genomic_DNA"/>
</dbReference>
<organism evidence="1">
    <name type="scientific">Lupinus angustifolius</name>
    <name type="common">Narrow-leaved blue lupine</name>
    <dbReference type="NCBI Taxonomy" id="3871"/>
    <lineage>
        <taxon>Eukaryota</taxon>
        <taxon>Viridiplantae</taxon>
        <taxon>Streptophyta</taxon>
        <taxon>Embryophyta</taxon>
        <taxon>Tracheophyta</taxon>
        <taxon>Spermatophyta</taxon>
        <taxon>Magnoliopsida</taxon>
        <taxon>eudicotyledons</taxon>
        <taxon>Gunneridae</taxon>
        <taxon>Pentapetalae</taxon>
        <taxon>rosids</taxon>
        <taxon>fabids</taxon>
        <taxon>Fabales</taxon>
        <taxon>Fabaceae</taxon>
        <taxon>Papilionoideae</taxon>
        <taxon>50 kb inversion clade</taxon>
        <taxon>genistoids sensu lato</taxon>
        <taxon>core genistoids</taxon>
        <taxon>Genisteae</taxon>
        <taxon>Lupinus</taxon>
    </lineage>
</organism>
<sequence>MNTNCIPLHCSQIQNNTFTILTRFHPFSATVRSLLSDHEVNCSNLENISWIPG</sequence>
<name>L0P0W7_LUPAN</name>
<proteinExistence type="predicted"/>
<reference evidence="1" key="1">
    <citation type="journal article" date="2013" name="BMC Genomics">
        <title>Comparative genomics of Lupinus angustifolius gene-rich regions: BAC library exploration, genetic mapping and cytogenetics.</title>
        <authorList>
            <person name="Ksiazkiewicz M."/>
            <person name="Wyrwa K."/>
            <person name="Szczepaniak A."/>
            <person name="Rychel S."/>
            <person name="Majcherkiewicz K."/>
            <person name="Przysiecka L."/>
            <person name="Karlowski W."/>
            <person name="Wolko B."/>
            <person name="Naganowska B."/>
        </authorList>
    </citation>
    <scope>NUCLEOTIDE SEQUENCE</scope>
</reference>
<dbReference type="AlphaFoldDB" id="L0P0W7"/>
<accession>L0P0W7</accession>